<feature type="domain" description="Exoribonuclease phosphorolytic" evidence="8">
    <location>
        <begin position="471"/>
        <end position="610"/>
    </location>
</feature>
<comment type="caution">
    <text evidence="10">The sequence shown here is derived from an EMBL/GenBank/DDBJ whole genome shotgun (WGS) entry which is preliminary data.</text>
</comment>
<dbReference type="InterPro" id="IPR027408">
    <property type="entry name" value="PNPase/RNase_PH_dom_sf"/>
</dbReference>
<feature type="domain" description="Exoribonuclease phosphorolytic" evidence="9">
    <location>
        <begin position="641"/>
        <end position="704"/>
    </location>
</feature>
<evidence type="ECO:0000256" key="2">
    <source>
        <dbReference type="ARBA" id="ARBA00004604"/>
    </source>
</evidence>
<evidence type="ECO:0000256" key="4">
    <source>
        <dbReference type="ARBA" id="ARBA00022490"/>
    </source>
</evidence>
<evidence type="ECO:0000259" key="8">
    <source>
        <dbReference type="Pfam" id="PF01138"/>
    </source>
</evidence>
<reference evidence="10 11" key="1">
    <citation type="journal article" date="2020" name="BMC Genomics">
        <title>Intraspecific diversification of the crop wild relative Brassica cretica Lam. using demographic model selection.</title>
        <authorList>
            <person name="Kioukis A."/>
            <person name="Michalopoulou V.A."/>
            <person name="Briers L."/>
            <person name="Pirintsos S."/>
            <person name="Studholme D.J."/>
            <person name="Pavlidis P."/>
            <person name="Sarris P.F."/>
        </authorList>
    </citation>
    <scope>NUCLEOTIDE SEQUENCE [LARGE SCALE GENOMIC DNA]</scope>
    <source>
        <strain evidence="11">cv. PFS-1207/04</strain>
    </source>
</reference>
<gene>
    <name evidence="10" type="ORF">DY000_02043677</name>
</gene>
<dbReference type="SUPFAM" id="SSF54211">
    <property type="entry name" value="Ribosomal protein S5 domain 2-like"/>
    <property type="match status" value="1"/>
</dbReference>
<comment type="subcellular location">
    <subcellularLocation>
        <location evidence="1">Cytoplasm</location>
    </subcellularLocation>
    <subcellularLocation>
        <location evidence="2">Nucleus</location>
        <location evidence="2">Nucleolus</location>
    </subcellularLocation>
</comment>
<dbReference type="InterPro" id="IPR020568">
    <property type="entry name" value="Ribosomal_Su5_D2-typ_SF"/>
</dbReference>
<dbReference type="CDD" id="cd11367">
    <property type="entry name" value="RNase_PH_RRP42"/>
    <property type="match status" value="1"/>
</dbReference>
<dbReference type="InterPro" id="IPR036345">
    <property type="entry name" value="ExoRNase_PH_dom2_sf"/>
</dbReference>
<organism evidence="10 11">
    <name type="scientific">Brassica cretica</name>
    <name type="common">Mustard</name>
    <dbReference type="NCBI Taxonomy" id="69181"/>
    <lineage>
        <taxon>Eukaryota</taxon>
        <taxon>Viridiplantae</taxon>
        <taxon>Streptophyta</taxon>
        <taxon>Embryophyta</taxon>
        <taxon>Tracheophyta</taxon>
        <taxon>Spermatophyta</taxon>
        <taxon>Magnoliopsida</taxon>
        <taxon>eudicotyledons</taxon>
        <taxon>Gunneridae</taxon>
        <taxon>Pentapetalae</taxon>
        <taxon>rosids</taxon>
        <taxon>malvids</taxon>
        <taxon>Brassicales</taxon>
        <taxon>Brassicaceae</taxon>
        <taxon>Brassiceae</taxon>
        <taxon>Brassica</taxon>
    </lineage>
</organism>
<evidence type="ECO:0000256" key="7">
    <source>
        <dbReference type="SAM" id="MobiDB-lite"/>
    </source>
</evidence>
<dbReference type="Proteomes" id="UP000266723">
    <property type="component" value="Unassembled WGS sequence"/>
</dbReference>
<keyword evidence="5" id="KW-0271">Exosome</keyword>
<proteinExistence type="inferred from homology"/>
<evidence type="ECO:0000259" key="9">
    <source>
        <dbReference type="Pfam" id="PF03725"/>
    </source>
</evidence>
<dbReference type="InterPro" id="IPR015847">
    <property type="entry name" value="ExoRNase_PH_dom2"/>
</dbReference>
<evidence type="ECO:0000256" key="6">
    <source>
        <dbReference type="ARBA" id="ARBA00042523"/>
    </source>
</evidence>
<accession>A0ABQ7BNB5</accession>
<dbReference type="InterPro" id="IPR001247">
    <property type="entry name" value="ExoRNase_PH_dom1"/>
</dbReference>
<evidence type="ECO:0000256" key="3">
    <source>
        <dbReference type="ARBA" id="ARBA00006678"/>
    </source>
</evidence>
<dbReference type="Gene3D" id="3.30.230.70">
    <property type="entry name" value="GHMP Kinase, N-terminal domain"/>
    <property type="match status" value="1"/>
</dbReference>
<dbReference type="EMBL" id="QGKV02001507">
    <property type="protein sequence ID" value="KAF3533636.1"/>
    <property type="molecule type" value="Genomic_DNA"/>
</dbReference>
<comment type="similarity">
    <text evidence="3">Belongs to the RNase PH family.</text>
</comment>
<dbReference type="InterPro" id="IPR050590">
    <property type="entry name" value="Exosome_comp_Rrp42_subfam"/>
</dbReference>
<name>A0ABQ7BNB5_BRACR</name>
<evidence type="ECO:0000313" key="10">
    <source>
        <dbReference type="EMBL" id="KAF3533636.1"/>
    </source>
</evidence>
<dbReference type="SUPFAM" id="SSF55666">
    <property type="entry name" value="Ribonuclease PH domain 2-like"/>
    <property type="match status" value="1"/>
</dbReference>
<dbReference type="PANTHER" id="PTHR11097:SF8">
    <property type="entry name" value="EXOSOME COMPLEX COMPONENT RRP42"/>
    <property type="match status" value="1"/>
</dbReference>
<dbReference type="PANTHER" id="PTHR11097">
    <property type="entry name" value="EXOSOME COMPLEX EXONUCLEASE RIBOSOMAL RNA PROCESSING PROTEIN"/>
    <property type="match status" value="1"/>
</dbReference>
<keyword evidence="11" id="KW-1185">Reference proteome</keyword>
<dbReference type="Pfam" id="PF03725">
    <property type="entry name" value="RNase_PH_C"/>
    <property type="match status" value="1"/>
</dbReference>
<protein>
    <recommendedName>
        <fullName evidence="6">Ribosomal RNA-processing protein 42</fullName>
    </recommendedName>
</protein>
<feature type="region of interest" description="Disordered" evidence="7">
    <location>
        <begin position="48"/>
        <end position="110"/>
    </location>
</feature>
<evidence type="ECO:0000256" key="5">
    <source>
        <dbReference type="ARBA" id="ARBA00022835"/>
    </source>
</evidence>
<evidence type="ECO:0000313" key="11">
    <source>
        <dbReference type="Proteomes" id="UP000266723"/>
    </source>
</evidence>
<dbReference type="Pfam" id="PF01138">
    <property type="entry name" value="RNase_PH"/>
    <property type="match status" value="1"/>
</dbReference>
<sequence length="729" mass="80246">MDNENGCRRFILVDDEYKFFFDHHLSGGDNSFFPPFDDDNVESETRSLGFKFSGGSKRSKLSEKKPINNRVSQKRKRKAVCSEDGVSRATPLATTRESIQRDNRASERRKRKMAEFESASVSRAVPFVNIQRDNKAKKVSESTKVNTSQDVPLVRTKEAIRRDNRIAERRKKKIDETKAAGTSRAVHVERVNKAVDKTPRVVPVTQSNKGVSVGTRKKKNEAAVDKDYASYLTWLVDSLKDSTTVPVQSEKDLLAKVKVEVDTESCSHDDDDDIMVSDSPFLSGGSTTPFVVSKSKTVIDLEKDSTEDESRNCVFTKELMEALEKPYDEGELSRLSGEVSEKKPVSRCREFRKGRVSTYETSELGPSYLENVSDFDKEYRRVDGDDKARLKLLRGFFFYLKNVTRAGSFKPWLPENQKKLGLRKQCLQTIRRNRAVLCCVVMVGVSFGEQQFIKGGIAQDLRTDGRKRLTYRDIYVETGVIPQANGSARVRIGGTDVIASVKAEIGRPSSLQPDKGKVAVFIDCSPTAEPTFGGRGGEELSSELALALQICLLGGKSGAGAGINLSSLLIKEGRVCWDLYIDGLVISSDGNLLDALGAAIKAALTNTAIPKVQVSAEVADDEQPEIDISDEEYQQFDTSSVPVIVTLTKVGNQYIVDATAEEESQMSSAVSISVNRGGHICGLTKRGGSGLDPSVILDMISVAKHVSETLMNNLDSKISAAEACEDDES</sequence>
<keyword evidence="4" id="KW-0963">Cytoplasm</keyword>
<evidence type="ECO:0000256" key="1">
    <source>
        <dbReference type="ARBA" id="ARBA00004496"/>
    </source>
</evidence>